<dbReference type="AlphaFoldDB" id="A0A250FVG5"/>
<dbReference type="OrthoDB" id="1147646at2"/>
<evidence type="ECO:0000313" key="2">
    <source>
        <dbReference type="Proteomes" id="UP000217348"/>
    </source>
</evidence>
<sequence>MSFAKEIKKLSQFLKEQGFLAVPMEIRNTRSWVKELDSENLVYMYVYISQHSQKSQRGHLIISPPRYNDDSWIGNPLAIGIPLAENWELGTGFFDDYINRLTNLLPSAAYLKDAVIKELYSVSNISTQTSGAKTLGERELIELKAFRKLQEEANFTELCQISKEIWFKKKDIYLLDIELGKKCFEPYGDDITMKYIEDYTSKLSTILATYSAFR</sequence>
<dbReference type="EMBL" id="CP022387">
    <property type="protein sequence ID" value="ATA89152.1"/>
    <property type="molecule type" value="Genomic_DNA"/>
</dbReference>
<protein>
    <submittedName>
        <fullName evidence="1">Uncharacterized protein</fullName>
    </submittedName>
</protein>
<name>A0A250FVG5_9FLAO</name>
<dbReference type="RefSeq" id="WP_095895565.1">
    <property type="nucleotide sequence ID" value="NZ_CP022387.1"/>
</dbReference>
<reference evidence="2" key="1">
    <citation type="submission" date="2017-06" db="EMBL/GenBank/DDBJ databases">
        <title>Capnocytophaga spp. assemblies.</title>
        <authorList>
            <person name="Gulvik C.A."/>
        </authorList>
    </citation>
    <scope>NUCLEOTIDE SEQUENCE [LARGE SCALE GENOMIC DNA]</scope>
    <source>
        <strain evidence="2">H2177</strain>
    </source>
</reference>
<dbReference type="KEGG" id="csto:CGC58_05110"/>
<dbReference type="Proteomes" id="UP000217348">
    <property type="component" value="Chromosome"/>
</dbReference>
<proteinExistence type="predicted"/>
<accession>A0A250FVG5</accession>
<gene>
    <name evidence="1" type="ORF">CGC58_05110</name>
</gene>
<organism evidence="1 2">
    <name type="scientific">Capnocytophaga stomatis</name>
    <dbReference type="NCBI Taxonomy" id="1848904"/>
    <lineage>
        <taxon>Bacteria</taxon>
        <taxon>Pseudomonadati</taxon>
        <taxon>Bacteroidota</taxon>
        <taxon>Flavobacteriia</taxon>
        <taxon>Flavobacteriales</taxon>
        <taxon>Flavobacteriaceae</taxon>
        <taxon>Capnocytophaga</taxon>
    </lineage>
</organism>
<evidence type="ECO:0000313" key="1">
    <source>
        <dbReference type="EMBL" id="ATA89152.1"/>
    </source>
</evidence>